<sequence>MLISGIPAWAAPQSTGHPQALPATPAPAASDSRVVALPGSKEASLGQSGDGSAQDDGTASRKDQKAAPPTIMQIKIATMLQEQAEARADETPA</sequence>
<name>A0A369TQN2_9RHOB</name>
<reference evidence="2 3" key="1">
    <citation type="submission" date="2018-07" db="EMBL/GenBank/DDBJ databases">
        <title>Thalassococcus profundi sp. nov., a marine bacterium isolated from deep seawater of Okinawa Trough.</title>
        <authorList>
            <person name="Yu M."/>
        </authorList>
    </citation>
    <scope>NUCLEOTIDE SEQUENCE [LARGE SCALE GENOMIC DNA]</scope>
    <source>
        <strain evidence="2 3">WRAS1</strain>
    </source>
</reference>
<evidence type="ECO:0000256" key="1">
    <source>
        <dbReference type="SAM" id="MobiDB-lite"/>
    </source>
</evidence>
<evidence type="ECO:0000313" key="2">
    <source>
        <dbReference type="EMBL" id="RDD66437.1"/>
    </source>
</evidence>
<evidence type="ECO:0000313" key="3">
    <source>
        <dbReference type="Proteomes" id="UP000253977"/>
    </source>
</evidence>
<proteinExistence type="predicted"/>
<keyword evidence="3" id="KW-1185">Reference proteome</keyword>
<organism evidence="2 3">
    <name type="scientific">Thalassococcus profundi</name>
    <dbReference type="NCBI Taxonomy" id="2282382"/>
    <lineage>
        <taxon>Bacteria</taxon>
        <taxon>Pseudomonadati</taxon>
        <taxon>Pseudomonadota</taxon>
        <taxon>Alphaproteobacteria</taxon>
        <taxon>Rhodobacterales</taxon>
        <taxon>Roseobacteraceae</taxon>
        <taxon>Thalassococcus</taxon>
    </lineage>
</organism>
<feature type="compositionally biased region" description="Low complexity" evidence="1">
    <location>
        <begin position="18"/>
        <end position="29"/>
    </location>
</feature>
<dbReference type="EMBL" id="QPMK01000006">
    <property type="protein sequence ID" value="RDD66437.1"/>
    <property type="molecule type" value="Genomic_DNA"/>
</dbReference>
<accession>A0A369TQN2</accession>
<protein>
    <submittedName>
        <fullName evidence="2">Uncharacterized protein</fullName>
    </submittedName>
</protein>
<feature type="compositionally biased region" description="Low complexity" evidence="1">
    <location>
        <begin position="43"/>
        <end position="57"/>
    </location>
</feature>
<dbReference type="Proteomes" id="UP000253977">
    <property type="component" value="Unassembled WGS sequence"/>
</dbReference>
<comment type="caution">
    <text evidence="2">The sequence shown here is derived from an EMBL/GenBank/DDBJ whole genome shotgun (WGS) entry which is preliminary data.</text>
</comment>
<feature type="region of interest" description="Disordered" evidence="1">
    <location>
        <begin position="1"/>
        <end position="70"/>
    </location>
</feature>
<gene>
    <name evidence="2" type="ORF">DU478_11065</name>
</gene>
<dbReference type="AlphaFoldDB" id="A0A369TQN2"/>
<dbReference type="RefSeq" id="WP_114511008.1">
    <property type="nucleotide sequence ID" value="NZ_QPMK01000006.1"/>
</dbReference>